<evidence type="ECO:0000256" key="1">
    <source>
        <dbReference type="ARBA" id="ARBA00023002"/>
    </source>
</evidence>
<reference evidence="2 3" key="1">
    <citation type="submission" date="2018-05" db="EMBL/GenBank/DDBJ databases">
        <title>Streptomyces venezuelae.</title>
        <authorList>
            <person name="Kim W."/>
            <person name="Lee N."/>
            <person name="Cho B.-K."/>
        </authorList>
    </citation>
    <scope>NUCLEOTIDE SEQUENCE [LARGE SCALE GENOMIC DNA]</scope>
    <source>
        <strain evidence="2 3">ATCC 21018</strain>
    </source>
</reference>
<proteinExistence type="predicted"/>
<name>A0A5P2DSI4_STRVZ</name>
<dbReference type="EMBL" id="CP029189">
    <property type="protein sequence ID" value="QES57843.1"/>
    <property type="molecule type" value="Genomic_DNA"/>
</dbReference>
<keyword evidence="1" id="KW-0560">Oxidoreductase</keyword>
<dbReference type="Gene3D" id="3.30.43.10">
    <property type="entry name" value="Uridine Diphospho-n-acetylenolpyruvylglucosamine Reductase, domain 2"/>
    <property type="match status" value="1"/>
</dbReference>
<dbReference type="InterPro" id="IPR016167">
    <property type="entry name" value="FAD-bd_PCMH_sub1"/>
</dbReference>
<dbReference type="Proteomes" id="UP000324101">
    <property type="component" value="Chromosome"/>
</dbReference>
<evidence type="ECO:0000313" key="2">
    <source>
        <dbReference type="EMBL" id="QES57843.1"/>
    </source>
</evidence>
<organism evidence="2 3">
    <name type="scientific">Streptomyces venezuelae</name>
    <dbReference type="NCBI Taxonomy" id="54571"/>
    <lineage>
        <taxon>Bacteria</taxon>
        <taxon>Bacillati</taxon>
        <taxon>Actinomycetota</taxon>
        <taxon>Actinomycetes</taxon>
        <taxon>Kitasatosporales</taxon>
        <taxon>Streptomycetaceae</taxon>
        <taxon>Streptomyces</taxon>
    </lineage>
</organism>
<dbReference type="GO" id="GO:0016491">
    <property type="term" value="F:oxidoreductase activity"/>
    <property type="evidence" value="ECO:0007669"/>
    <property type="project" value="UniProtKB-KW"/>
</dbReference>
<gene>
    <name evidence="2" type="ORF">DEJ51_29845</name>
</gene>
<dbReference type="OrthoDB" id="4255006at2"/>
<dbReference type="AlphaFoldDB" id="A0A5P2DSI4"/>
<protein>
    <submittedName>
        <fullName evidence="2">Uncharacterized protein</fullName>
    </submittedName>
</protein>
<dbReference type="RefSeq" id="WP_150260710.1">
    <property type="nucleotide sequence ID" value="NZ_CP029189.1"/>
</dbReference>
<sequence>MTSRSQKAVQLYKITYLGTGPESEVRTVEAGEVAAAIEYAGEHGMQVRIRPCRHPVEKPSTKEEGAS</sequence>
<accession>A0A5P2DSI4</accession>
<evidence type="ECO:0000313" key="3">
    <source>
        <dbReference type="Proteomes" id="UP000324101"/>
    </source>
</evidence>